<keyword evidence="4" id="KW-0904">Protein phosphatase</keyword>
<dbReference type="InterPro" id="IPR036196">
    <property type="entry name" value="Ptyr_pPase_sf"/>
</dbReference>
<comment type="similarity">
    <text evidence="1">Belongs to the low molecular weight phosphotyrosine protein phosphatase family.</text>
</comment>
<evidence type="ECO:0000313" key="7">
    <source>
        <dbReference type="EMBL" id="MFD1020770.1"/>
    </source>
</evidence>
<dbReference type="InterPro" id="IPR050438">
    <property type="entry name" value="LMW_PTPase"/>
</dbReference>
<dbReference type="RefSeq" id="WP_386063037.1">
    <property type="nucleotide sequence ID" value="NZ_JBHTKL010000006.1"/>
</dbReference>
<dbReference type="PANTHER" id="PTHR11717">
    <property type="entry name" value="LOW MOLECULAR WEIGHT PROTEIN TYROSINE PHOSPHATASE"/>
    <property type="match status" value="1"/>
</dbReference>
<dbReference type="GO" id="GO:0004725">
    <property type="term" value="F:protein tyrosine phosphatase activity"/>
    <property type="evidence" value="ECO:0007669"/>
    <property type="project" value="UniProtKB-EC"/>
</dbReference>
<gene>
    <name evidence="7" type="ORF">ACFQ2J_16405</name>
</gene>
<evidence type="ECO:0000256" key="1">
    <source>
        <dbReference type="ARBA" id="ARBA00011063"/>
    </source>
</evidence>
<protein>
    <recommendedName>
        <fullName evidence="2">protein-tyrosine-phosphatase</fullName>
        <ecNumber evidence="2">3.1.3.48</ecNumber>
    </recommendedName>
</protein>
<organism evidence="7 8">
    <name type="scientific">Thalassobacillus hwangdonensis</name>
    <dbReference type="NCBI Taxonomy" id="546108"/>
    <lineage>
        <taxon>Bacteria</taxon>
        <taxon>Bacillati</taxon>
        <taxon>Bacillota</taxon>
        <taxon>Bacilli</taxon>
        <taxon>Bacillales</taxon>
        <taxon>Bacillaceae</taxon>
        <taxon>Thalassobacillus</taxon>
    </lineage>
</organism>
<accession>A0ABW3L6F5</accession>
<dbReference type="SUPFAM" id="SSF52788">
    <property type="entry name" value="Phosphotyrosine protein phosphatases I"/>
    <property type="match status" value="1"/>
</dbReference>
<name>A0ABW3L6F5_9BACI</name>
<dbReference type="CDD" id="cd16343">
    <property type="entry name" value="LMWPTP"/>
    <property type="match status" value="1"/>
</dbReference>
<comment type="catalytic activity">
    <reaction evidence="5">
        <text>O-phospho-L-tyrosyl-[protein] + H2O = L-tyrosyl-[protein] + phosphate</text>
        <dbReference type="Rhea" id="RHEA:10684"/>
        <dbReference type="Rhea" id="RHEA-COMP:10136"/>
        <dbReference type="Rhea" id="RHEA-COMP:20101"/>
        <dbReference type="ChEBI" id="CHEBI:15377"/>
        <dbReference type="ChEBI" id="CHEBI:43474"/>
        <dbReference type="ChEBI" id="CHEBI:46858"/>
        <dbReference type="ChEBI" id="CHEBI:61978"/>
        <dbReference type="EC" id="3.1.3.48"/>
    </reaction>
</comment>
<dbReference type="Gene3D" id="3.40.50.2300">
    <property type="match status" value="1"/>
</dbReference>
<keyword evidence="8" id="KW-1185">Reference proteome</keyword>
<dbReference type="EC" id="3.1.3.48" evidence="2"/>
<dbReference type="Proteomes" id="UP001596990">
    <property type="component" value="Unassembled WGS sequence"/>
</dbReference>
<evidence type="ECO:0000256" key="4">
    <source>
        <dbReference type="ARBA" id="ARBA00022912"/>
    </source>
</evidence>
<evidence type="ECO:0000259" key="6">
    <source>
        <dbReference type="SMART" id="SM00226"/>
    </source>
</evidence>
<dbReference type="InterPro" id="IPR017867">
    <property type="entry name" value="Tyr_phospatase_low_mol_wt"/>
</dbReference>
<comment type="caution">
    <text evidence="7">The sequence shown here is derived from an EMBL/GenBank/DDBJ whole genome shotgun (WGS) entry which is preliminary data.</text>
</comment>
<sequence length="155" mass="17835">MIKVLFVCLGNICRSPMAEGIFRNLVEREGLEKEINVDSAGIGHWHIGDPPHEGTQKILSQNGIPFENMSARQVEEKDWDEFDYLVAMDEKNISDLHAIRNDDVSQVLRLLDLVDDSKEKDVPDPYFTNNFDYVFELVSEGSKRLLQKIKKEQNL</sequence>
<dbReference type="EMBL" id="JBHTKL010000006">
    <property type="protein sequence ID" value="MFD1020770.1"/>
    <property type="molecule type" value="Genomic_DNA"/>
</dbReference>
<evidence type="ECO:0000256" key="5">
    <source>
        <dbReference type="ARBA" id="ARBA00051722"/>
    </source>
</evidence>
<dbReference type="SMART" id="SM00226">
    <property type="entry name" value="LMWPc"/>
    <property type="match status" value="1"/>
</dbReference>
<evidence type="ECO:0000256" key="2">
    <source>
        <dbReference type="ARBA" id="ARBA00013064"/>
    </source>
</evidence>
<dbReference type="InterPro" id="IPR023485">
    <property type="entry name" value="Ptyr_pPase"/>
</dbReference>
<dbReference type="Pfam" id="PF01451">
    <property type="entry name" value="LMWPc"/>
    <property type="match status" value="1"/>
</dbReference>
<reference evidence="8" key="1">
    <citation type="journal article" date="2019" name="Int. J. Syst. Evol. Microbiol.">
        <title>The Global Catalogue of Microorganisms (GCM) 10K type strain sequencing project: providing services to taxonomists for standard genome sequencing and annotation.</title>
        <authorList>
            <consortium name="The Broad Institute Genomics Platform"/>
            <consortium name="The Broad Institute Genome Sequencing Center for Infectious Disease"/>
            <person name="Wu L."/>
            <person name="Ma J."/>
        </authorList>
    </citation>
    <scope>NUCLEOTIDE SEQUENCE [LARGE SCALE GENOMIC DNA]</scope>
    <source>
        <strain evidence="8">CCUG 56607</strain>
    </source>
</reference>
<dbReference type="PANTHER" id="PTHR11717:SF7">
    <property type="entry name" value="LOW MOLECULAR WEIGHT PHOSPHOTYROSINE PROTEIN PHOSPHATASE"/>
    <property type="match status" value="1"/>
</dbReference>
<proteinExistence type="inferred from homology"/>
<evidence type="ECO:0000313" key="8">
    <source>
        <dbReference type="Proteomes" id="UP001596990"/>
    </source>
</evidence>
<evidence type="ECO:0000256" key="3">
    <source>
        <dbReference type="ARBA" id="ARBA00022801"/>
    </source>
</evidence>
<feature type="domain" description="Phosphotyrosine protein phosphatase I" evidence="6">
    <location>
        <begin position="2"/>
        <end position="148"/>
    </location>
</feature>
<keyword evidence="3 7" id="KW-0378">Hydrolase</keyword>
<dbReference type="PRINTS" id="PR00719">
    <property type="entry name" value="LMWPTPASE"/>
</dbReference>